<sequence length="706" mass="80903">MESSGNDSYTPQSSSTKQTVEQEFIMTKTLLTHESDEHRVDCKILFQAMENIMLYASNSNNAVDVHTLDSIENFAMEETLEHAIYKLSRAILWGCHNTTDIHTRTLVLLEILRNYRWDAKVVLILTAFAISYGEFRLILKVYPNNALAASVAVLKNLCWRNFEALRPQFKAMEMLIKEMVELAKCVLRFECLPLQFVLNDDHDCTLMADAKSNIYLATYWIFRSTLTSASQITDLIAMNQEQVLFLFHFSWNSNITANAAWGLSSLAIRLSGISSSLRMQVDAYQERIEQKLYEKLMVLLKDHTKVDNQELLHLFFSLNDDLPLKDSSSQEKVGISKLKQKVVMLLVSKPDLLPTEQTLLLLQQTHEHPHNKNIEQDYEILWVPVSPSETWTLDEHISFDYLSNSLPWLSIRKPWLLNSAVARMIREEWKFKEKPLLVVLDPLGSVSNYNAIDMVLIWGPKAFPFSNSRERGLWEEESWNVKLMLDGTDHFLTQMVEGSQNICICGSGNLDWIKEFESRIKKLKNVGLQLHVIHVGSRNSIESMRTTLAEINKDSFFTPIKVQFFWLRLEKIKDSILQTGQIQTFTNYETLLKQVSELLDTDDHNTNWAVFGRGSSKDFVMLKGNEILEFLDRAPDWAKKVAALGFVGAIRSADDENNRAATCDHTTMVPCDEGMVQGPVVCDKCKRVMSQYVVYKCDGSKSNDQG</sequence>
<accession>A0AAP0CEL5</accession>
<evidence type="ECO:0000259" key="1">
    <source>
        <dbReference type="Pfam" id="PF14576"/>
    </source>
</evidence>
<dbReference type="EMBL" id="JBCNJP010000027">
    <property type="protein sequence ID" value="KAK9052712.1"/>
    <property type="molecule type" value="Genomic_DNA"/>
</dbReference>
<dbReference type="Pfam" id="PF14576">
    <property type="entry name" value="SEO_N"/>
    <property type="match status" value="1"/>
</dbReference>
<feature type="domain" description="Sieve element occlusion C-terminal" evidence="2">
    <location>
        <begin position="468"/>
        <end position="698"/>
    </location>
</feature>
<evidence type="ECO:0000313" key="3">
    <source>
        <dbReference type="EMBL" id="KAK9052712.1"/>
    </source>
</evidence>
<evidence type="ECO:0000313" key="4">
    <source>
        <dbReference type="Proteomes" id="UP001408789"/>
    </source>
</evidence>
<proteinExistence type="predicted"/>
<dbReference type="GO" id="GO:0010088">
    <property type="term" value="P:phloem development"/>
    <property type="evidence" value="ECO:0007669"/>
    <property type="project" value="InterPro"/>
</dbReference>
<reference evidence="3 4" key="1">
    <citation type="submission" date="2024-04" db="EMBL/GenBank/DDBJ databases">
        <title>The reference genome of an endangered Asteraceae, Deinandra increscens subsp. villosa, native to the Central Coast of California.</title>
        <authorList>
            <person name="Guilliams M."/>
            <person name="Hasenstab-Lehman K."/>
            <person name="Meyer R."/>
            <person name="Mcevoy S."/>
        </authorList>
    </citation>
    <scope>NUCLEOTIDE SEQUENCE [LARGE SCALE GENOMIC DNA]</scope>
    <source>
        <tissue evidence="3">Leaf</tissue>
    </source>
</reference>
<organism evidence="3 4">
    <name type="scientific">Deinandra increscens subsp. villosa</name>
    <dbReference type="NCBI Taxonomy" id="3103831"/>
    <lineage>
        <taxon>Eukaryota</taxon>
        <taxon>Viridiplantae</taxon>
        <taxon>Streptophyta</taxon>
        <taxon>Embryophyta</taxon>
        <taxon>Tracheophyta</taxon>
        <taxon>Spermatophyta</taxon>
        <taxon>Magnoliopsida</taxon>
        <taxon>eudicotyledons</taxon>
        <taxon>Gunneridae</taxon>
        <taxon>Pentapetalae</taxon>
        <taxon>asterids</taxon>
        <taxon>campanulids</taxon>
        <taxon>Asterales</taxon>
        <taxon>Asteraceae</taxon>
        <taxon>Asteroideae</taxon>
        <taxon>Heliantheae alliance</taxon>
        <taxon>Madieae</taxon>
        <taxon>Madiinae</taxon>
        <taxon>Deinandra</taxon>
    </lineage>
</organism>
<dbReference type="InterPro" id="IPR027944">
    <property type="entry name" value="SEO_C"/>
</dbReference>
<dbReference type="InterPro" id="IPR027942">
    <property type="entry name" value="SEO_N"/>
</dbReference>
<dbReference type="PANTHER" id="PTHR33232">
    <property type="entry name" value="PROTEIN SIEVE ELEMENT OCCLUSION B-LIKE"/>
    <property type="match status" value="1"/>
</dbReference>
<keyword evidence="4" id="KW-1185">Reference proteome</keyword>
<dbReference type="PANTHER" id="PTHR33232:SF11">
    <property type="entry name" value="PROTEIN SIEVE ELEMENT OCCLUSION C"/>
    <property type="match status" value="1"/>
</dbReference>
<dbReference type="InterPro" id="IPR039299">
    <property type="entry name" value="SEOA"/>
</dbReference>
<gene>
    <name evidence="3" type="ORF">SSX86_029342</name>
</gene>
<feature type="domain" description="Sieve element occlusion N-terminal" evidence="1">
    <location>
        <begin position="22"/>
        <end position="301"/>
    </location>
</feature>
<dbReference type="Pfam" id="PF14577">
    <property type="entry name" value="SEO_C"/>
    <property type="match status" value="1"/>
</dbReference>
<evidence type="ECO:0000259" key="2">
    <source>
        <dbReference type="Pfam" id="PF14577"/>
    </source>
</evidence>
<name>A0AAP0CEL5_9ASTR</name>
<dbReference type="Proteomes" id="UP001408789">
    <property type="component" value="Unassembled WGS sequence"/>
</dbReference>
<comment type="caution">
    <text evidence="3">The sequence shown here is derived from an EMBL/GenBank/DDBJ whole genome shotgun (WGS) entry which is preliminary data.</text>
</comment>
<evidence type="ECO:0008006" key="5">
    <source>
        <dbReference type="Google" id="ProtNLM"/>
    </source>
</evidence>
<dbReference type="AlphaFoldDB" id="A0AAP0CEL5"/>
<protein>
    <recommendedName>
        <fullName evidence="5">Protein SIEVE ELEMENT OCCLUSION C</fullName>
    </recommendedName>
</protein>